<reference evidence="1 2" key="1">
    <citation type="submission" date="2024-02" db="EMBL/GenBank/DDBJ databases">
        <authorList>
            <consortium name="ELIXIR-Norway"/>
            <consortium name="Elixir Norway"/>
        </authorList>
    </citation>
    <scope>NUCLEOTIDE SEQUENCE [LARGE SCALE GENOMIC DNA]</scope>
</reference>
<evidence type="ECO:0000313" key="1">
    <source>
        <dbReference type="EMBL" id="CAK9189808.1"/>
    </source>
</evidence>
<dbReference type="EMBL" id="OZ019893">
    <property type="protein sequence ID" value="CAK9189808.1"/>
    <property type="molecule type" value="Genomic_DNA"/>
</dbReference>
<dbReference type="Proteomes" id="UP001497512">
    <property type="component" value="Chromosome 1"/>
</dbReference>
<proteinExistence type="predicted"/>
<accession>A0ABP0T8H6</accession>
<organism evidence="1 2">
    <name type="scientific">Sphagnum troendelagicum</name>
    <dbReference type="NCBI Taxonomy" id="128251"/>
    <lineage>
        <taxon>Eukaryota</taxon>
        <taxon>Viridiplantae</taxon>
        <taxon>Streptophyta</taxon>
        <taxon>Embryophyta</taxon>
        <taxon>Bryophyta</taxon>
        <taxon>Sphagnophytina</taxon>
        <taxon>Sphagnopsida</taxon>
        <taxon>Sphagnales</taxon>
        <taxon>Sphagnaceae</taxon>
        <taxon>Sphagnum</taxon>
    </lineage>
</organism>
<gene>
    <name evidence="1" type="ORF">CSSPTR1EN2_LOCUS459</name>
</gene>
<keyword evidence="2" id="KW-1185">Reference proteome</keyword>
<name>A0ABP0T8H6_9BRYO</name>
<sequence>MNVLELLESLKRQHKGTGGGILLRKNGTTTEEGDEETAEKMVGRMLQFQQASSPLVNVGLGLLGVQTPLVCDTEISFWNFQLWPYLFKCNVSALVDHAMQQPPGSVKAELQSCGAFSTMVASLALAPDLPAEKLNAFFAHGSFQRRIRFMMMNLKPNSFTLLRTGHHRG</sequence>
<protein>
    <submittedName>
        <fullName evidence="1">Uncharacterized protein</fullName>
    </submittedName>
</protein>
<evidence type="ECO:0000313" key="2">
    <source>
        <dbReference type="Proteomes" id="UP001497512"/>
    </source>
</evidence>